<evidence type="ECO:0000256" key="3">
    <source>
        <dbReference type="SAM" id="Phobius"/>
    </source>
</evidence>
<evidence type="ECO:0000313" key="5">
    <source>
        <dbReference type="EMBL" id="KAK0597075.1"/>
    </source>
</evidence>
<reference evidence="5" key="1">
    <citation type="journal article" date="2022" name="Plant J.">
        <title>Strategies of tolerance reflected in two North American maple genomes.</title>
        <authorList>
            <person name="McEvoy S.L."/>
            <person name="Sezen U.U."/>
            <person name="Trouern-Trend A."/>
            <person name="McMahon S.M."/>
            <person name="Schaberg P.G."/>
            <person name="Yang J."/>
            <person name="Wegrzyn J.L."/>
            <person name="Swenson N.G."/>
        </authorList>
    </citation>
    <scope>NUCLEOTIDE SEQUENCE</scope>
    <source>
        <strain evidence="5">NS2018</strain>
    </source>
</reference>
<comment type="caution">
    <text evidence="5">The sequence shown here is derived from an EMBL/GenBank/DDBJ whole genome shotgun (WGS) entry which is preliminary data.</text>
</comment>
<feature type="compositionally biased region" description="Basic and acidic residues" evidence="2">
    <location>
        <begin position="252"/>
        <end position="274"/>
    </location>
</feature>
<feature type="transmembrane region" description="Helical" evidence="3">
    <location>
        <begin position="424"/>
        <end position="441"/>
    </location>
</feature>
<dbReference type="InterPro" id="IPR026961">
    <property type="entry name" value="PGG_dom"/>
</dbReference>
<keyword evidence="6" id="KW-1185">Reference proteome</keyword>
<feature type="transmembrane region" description="Helical" evidence="3">
    <location>
        <begin position="540"/>
        <end position="564"/>
    </location>
</feature>
<feature type="transmembrane region" description="Helical" evidence="3">
    <location>
        <begin position="655"/>
        <end position="674"/>
    </location>
</feature>
<feature type="region of interest" description="Disordered" evidence="2">
    <location>
        <begin position="854"/>
        <end position="883"/>
    </location>
</feature>
<dbReference type="Proteomes" id="UP001168877">
    <property type="component" value="Unassembled WGS sequence"/>
</dbReference>
<feature type="transmembrane region" description="Helical" evidence="3">
    <location>
        <begin position="502"/>
        <end position="528"/>
    </location>
</feature>
<feature type="transmembrane region" description="Helical" evidence="3">
    <location>
        <begin position="453"/>
        <end position="482"/>
    </location>
</feature>
<reference evidence="5" key="2">
    <citation type="submission" date="2023-06" db="EMBL/GenBank/DDBJ databases">
        <authorList>
            <person name="Swenson N.G."/>
            <person name="Wegrzyn J.L."/>
            <person name="Mcevoy S.L."/>
        </authorList>
    </citation>
    <scope>NUCLEOTIDE SEQUENCE</scope>
    <source>
        <strain evidence="5">NS2018</strain>
        <tissue evidence="5">Leaf</tissue>
    </source>
</reference>
<keyword evidence="1" id="KW-0040">ANK repeat</keyword>
<feature type="domain" description="PGG" evidence="4">
    <location>
        <begin position="414"/>
        <end position="525"/>
    </location>
</feature>
<dbReference type="Pfam" id="PF12796">
    <property type="entry name" value="Ank_2"/>
    <property type="match status" value="2"/>
</dbReference>
<dbReference type="InterPro" id="IPR002110">
    <property type="entry name" value="Ankyrin_rpt"/>
</dbReference>
<feature type="transmembrane region" description="Helical" evidence="3">
    <location>
        <begin position="686"/>
        <end position="703"/>
    </location>
</feature>
<dbReference type="InterPro" id="IPR036770">
    <property type="entry name" value="Ankyrin_rpt-contain_sf"/>
</dbReference>
<organism evidence="5 6">
    <name type="scientific">Acer saccharum</name>
    <name type="common">Sugar maple</name>
    <dbReference type="NCBI Taxonomy" id="4024"/>
    <lineage>
        <taxon>Eukaryota</taxon>
        <taxon>Viridiplantae</taxon>
        <taxon>Streptophyta</taxon>
        <taxon>Embryophyta</taxon>
        <taxon>Tracheophyta</taxon>
        <taxon>Spermatophyta</taxon>
        <taxon>Magnoliopsida</taxon>
        <taxon>eudicotyledons</taxon>
        <taxon>Gunneridae</taxon>
        <taxon>Pentapetalae</taxon>
        <taxon>rosids</taxon>
        <taxon>malvids</taxon>
        <taxon>Sapindales</taxon>
        <taxon>Sapindaceae</taxon>
        <taxon>Hippocastanoideae</taxon>
        <taxon>Acereae</taxon>
        <taxon>Acer</taxon>
    </lineage>
</organism>
<dbReference type="SUPFAM" id="SSF48403">
    <property type="entry name" value="Ankyrin repeat"/>
    <property type="match status" value="2"/>
</dbReference>
<gene>
    <name evidence="5" type="ORF">LWI29_021601</name>
</gene>
<feature type="compositionally biased region" description="Polar residues" evidence="2">
    <location>
        <begin position="239"/>
        <end position="250"/>
    </location>
</feature>
<dbReference type="PANTHER" id="PTHR24177:SF215">
    <property type="entry name" value="PGG DOMAIN-CONTAINING PROTEIN"/>
    <property type="match status" value="1"/>
</dbReference>
<protein>
    <recommendedName>
        <fullName evidence="4">PGG domain-containing protein</fullName>
    </recommendedName>
</protein>
<dbReference type="AlphaFoldDB" id="A0AA39SWM6"/>
<dbReference type="Pfam" id="PF13962">
    <property type="entry name" value="PGG"/>
    <property type="match status" value="1"/>
</dbReference>
<evidence type="ECO:0000313" key="6">
    <source>
        <dbReference type="Proteomes" id="UP001168877"/>
    </source>
</evidence>
<sequence>MEFLPSIKEPYQAVLDEKWEDMEKYYNDIAEDPMMGLGALLCPISVDRDTAFHLAVYSGEKQPLCRLLELVEKDGADGILGLETVFMQNIYGNTVLHEAAIRGNLEAVEILIAKFPQLVKDTNQFGETPLFRAAAFGKRRIVKYLASQPDQLVLTDNGEKHLKNIHRQREDGTSILHAAVQGEHFGCPTLSKLWTDKRYNKFARDLAVKLIEKDKSWEQSITGSTSTLNEAGKDKLLEQKNTGSSTTSNEAAKYKPDTNNDQEKKKEEIEKDRSPLFAATRTGNVELVKMILKEHPQALEYKNSKKQNILHVAVKYRQKEIFKYVKTRKVPMLRLVRQTDADGYTVLHSVADTKHYNRGTRSGPAYNLQEELEWFSNVEKSIPSHYKTLRDNKDKTAKELFKEMHEKQLENAQRWIKETSQSCSGVAVLVATVVFAAAFTVPGGTNDSNGRPILLHSPFFLFFTVMDVVSLSCSLTAVVMFLSVVTSPFELHDFLVSLPRRLTLGFALLFMSVATTMLAFTSTIVLIIHLDQRRQWTMTLICSAAFFPVSVLALTHFPLFVSFLIAWKNLFMFVWDILPYSLVLGWLKDLRKTTPRSLVLGWLKDLRSLVSNSSIFVKSLLYSRNGRSSQLFASVSLLPNESVTTVAAQSFSNNLVVTLILFLNGSSHFFIVVFQSLEDPASAFKLWTTVTPFVVVFSIFFNIQMPQELQDEKNPRKVKRTKAYRRLNGKDMTQKNWVDSSLFAYYISRTQPLCLRGTGGETPFKEDGGEEIQGAYLVNNILLTLDFNSRIWLKNMVQAMIHPNKVAVIPEEKDLLLQLQAPSSTTSVISPQPIQPVGSSITVGCISEKTSLNPAVQVPKKPEEVEEEVESESQRLYRIQTTK</sequence>
<feature type="region of interest" description="Disordered" evidence="2">
    <location>
        <begin position="228"/>
        <end position="274"/>
    </location>
</feature>
<dbReference type="PROSITE" id="PS50297">
    <property type="entry name" value="ANK_REP_REGION"/>
    <property type="match status" value="1"/>
</dbReference>
<dbReference type="SMART" id="SM00248">
    <property type="entry name" value="ANK"/>
    <property type="match status" value="5"/>
</dbReference>
<evidence type="ECO:0000256" key="1">
    <source>
        <dbReference type="PROSITE-ProRule" id="PRU00023"/>
    </source>
</evidence>
<dbReference type="PROSITE" id="PS50088">
    <property type="entry name" value="ANK_REPEAT"/>
    <property type="match status" value="1"/>
</dbReference>
<proteinExistence type="predicted"/>
<evidence type="ECO:0000259" key="4">
    <source>
        <dbReference type="Pfam" id="PF13962"/>
    </source>
</evidence>
<feature type="transmembrane region" description="Helical" evidence="3">
    <location>
        <begin position="570"/>
        <end position="587"/>
    </location>
</feature>
<dbReference type="GO" id="GO:0016020">
    <property type="term" value="C:membrane"/>
    <property type="evidence" value="ECO:0007669"/>
    <property type="project" value="TreeGrafter"/>
</dbReference>
<keyword evidence="3" id="KW-0812">Transmembrane</keyword>
<dbReference type="EMBL" id="JAUESC010000004">
    <property type="protein sequence ID" value="KAK0597075.1"/>
    <property type="molecule type" value="Genomic_DNA"/>
</dbReference>
<keyword evidence="3" id="KW-0472">Membrane</keyword>
<dbReference type="PANTHER" id="PTHR24177">
    <property type="entry name" value="CASKIN"/>
    <property type="match status" value="1"/>
</dbReference>
<evidence type="ECO:0000256" key="2">
    <source>
        <dbReference type="SAM" id="MobiDB-lite"/>
    </source>
</evidence>
<dbReference type="Gene3D" id="1.25.40.20">
    <property type="entry name" value="Ankyrin repeat-containing domain"/>
    <property type="match status" value="2"/>
</dbReference>
<keyword evidence="3" id="KW-1133">Transmembrane helix</keyword>
<feature type="repeat" description="ANK" evidence="1">
    <location>
        <begin position="91"/>
        <end position="112"/>
    </location>
</feature>
<name>A0AA39SWM6_ACESA</name>
<accession>A0AA39SWM6</accession>